<accession>A0ABX8UX85</accession>
<keyword evidence="2" id="KW-0238">DNA-binding</keyword>
<dbReference type="EMBL" id="CP080096">
    <property type="protein sequence ID" value="QYD73604.1"/>
    <property type="molecule type" value="Genomic_DNA"/>
</dbReference>
<dbReference type="SMART" id="SM00342">
    <property type="entry name" value="HTH_ARAC"/>
    <property type="match status" value="1"/>
</dbReference>
<dbReference type="Pfam" id="PF14525">
    <property type="entry name" value="AraC_binding_2"/>
    <property type="match status" value="1"/>
</dbReference>
<evidence type="ECO:0000313" key="6">
    <source>
        <dbReference type="Proteomes" id="UP000826462"/>
    </source>
</evidence>
<dbReference type="PROSITE" id="PS00041">
    <property type="entry name" value="HTH_ARAC_FAMILY_1"/>
    <property type="match status" value="1"/>
</dbReference>
<protein>
    <submittedName>
        <fullName evidence="5">AraC family transcriptional regulator</fullName>
    </submittedName>
</protein>
<sequence length="326" mass="36009">MEPDVTSALAYEPVRTVDGWHDMVNGSWSMDCAFDRVNPDSLKGTCWRMGGLEFDVADVSSQQWTPLAGPGRRNWRNEMILAFITQTGVIELEQSGVKTRLTNESLLLIDPSRKYVQTGESDTRGMALRIPRSALEARGMHFTGREMFIPDPTSPDVRMVKSLIASAAAHSQRSRPGSANLVAEHLVDLMQILAEDPAAPRRTRSAHVALASAKRFIERNVSTADLNLDMVARAAGVSSRYIAKLFASEGTTAMRYLWHTRLERARTMLVNGSAKARIGEIAWQCGFANAAHFSRAFKQRFGVSPNALQRSLGDASQEQETRGPFA</sequence>
<dbReference type="SUPFAM" id="SSF46689">
    <property type="entry name" value="Homeodomain-like"/>
    <property type="match status" value="1"/>
</dbReference>
<evidence type="ECO:0000259" key="4">
    <source>
        <dbReference type="PROSITE" id="PS01124"/>
    </source>
</evidence>
<dbReference type="InterPro" id="IPR018060">
    <property type="entry name" value="HTH_AraC"/>
</dbReference>
<dbReference type="PANTHER" id="PTHR46796">
    <property type="entry name" value="HTH-TYPE TRANSCRIPTIONAL ACTIVATOR RHAS-RELATED"/>
    <property type="match status" value="1"/>
</dbReference>
<dbReference type="RefSeq" id="WP_219803459.1">
    <property type="nucleotide sequence ID" value="NZ_CP080096.1"/>
</dbReference>
<feature type="domain" description="HTH araC/xylS-type" evidence="4">
    <location>
        <begin position="211"/>
        <end position="311"/>
    </location>
</feature>
<dbReference type="InterPro" id="IPR035418">
    <property type="entry name" value="AraC-bd_2"/>
</dbReference>
<keyword evidence="3" id="KW-0804">Transcription</keyword>
<dbReference type="InterPro" id="IPR020449">
    <property type="entry name" value="Tscrpt_reg_AraC-type_HTH"/>
</dbReference>
<organism evidence="5 6">
    <name type="scientific">Paraburkholderia edwinii</name>
    <dbReference type="NCBI Taxonomy" id="2861782"/>
    <lineage>
        <taxon>Bacteria</taxon>
        <taxon>Pseudomonadati</taxon>
        <taxon>Pseudomonadota</taxon>
        <taxon>Betaproteobacteria</taxon>
        <taxon>Burkholderiales</taxon>
        <taxon>Burkholderiaceae</taxon>
        <taxon>Paraburkholderia</taxon>
    </lineage>
</organism>
<dbReference type="InterPro" id="IPR009057">
    <property type="entry name" value="Homeodomain-like_sf"/>
</dbReference>
<proteinExistence type="predicted"/>
<dbReference type="InterPro" id="IPR050204">
    <property type="entry name" value="AraC_XylS_family_regulators"/>
</dbReference>
<name>A0ABX8UX85_9BURK</name>
<keyword evidence="1" id="KW-0805">Transcription regulation</keyword>
<reference evidence="5 6" key="1">
    <citation type="submission" date="2021-07" db="EMBL/GenBank/DDBJ databases">
        <title>Paraburkholderia edwinii protects Aspergillus sp. from phenazines by acting as a toxin sponge.</title>
        <authorList>
            <person name="Dahlstrom K.M."/>
            <person name="Newman D.K."/>
        </authorList>
    </citation>
    <scope>NUCLEOTIDE SEQUENCE [LARGE SCALE GENOMIC DNA]</scope>
    <source>
        <strain evidence="5 6">Pe01</strain>
    </source>
</reference>
<dbReference type="PANTHER" id="PTHR46796:SF6">
    <property type="entry name" value="ARAC SUBFAMILY"/>
    <property type="match status" value="1"/>
</dbReference>
<keyword evidence="6" id="KW-1185">Reference proteome</keyword>
<dbReference type="PROSITE" id="PS01124">
    <property type="entry name" value="HTH_ARAC_FAMILY_2"/>
    <property type="match status" value="1"/>
</dbReference>
<dbReference type="InterPro" id="IPR018062">
    <property type="entry name" value="HTH_AraC-typ_CS"/>
</dbReference>
<dbReference type="Gene3D" id="1.10.10.60">
    <property type="entry name" value="Homeodomain-like"/>
    <property type="match status" value="1"/>
</dbReference>
<evidence type="ECO:0000256" key="3">
    <source>
        <dbReference type="ARBA" id="ARBA00023163"/>
    </source>
</evidence>
<gene>
    <name evidence="5" type="ORF">KZJ38_28765</name>
</gene>
<dbReference type="Proteomes" id="UP000826462">
    <property type="component" value="Chromosome 2"/>
</dbReference>
<dbReference type="Pfam" id="PF12833">
    <property type="entry name" value="HTH_18"/>
    <property type="match status" value="1"/>
</dbReference>
<dbReference type="PRINTS" id="PR00032">
    <property type="entry name" value="HTHARAC"/>
</dbReference>
<evidence type="ECO:0000313" key="5">
    <source>
        <dbReference type="EMBL" id="QYD73604.1"/>
    </source>
</evidence>
<evidence type="ECO:0000256" key="2">
    <source>
        <dbReference type="ARBA" id="ARBA00023125"/>
    </source>
</evidence>
<evidence type="ECO:0000256" key="1">
    <source>
        <dbReference type="ARBA" id="ARBA00023015"/>
    </source>
</evidence>